<dbReference type="InterPro" id="IPR000008">
    <property type="entry name" value="C2_dom"/>
</dbReference>
<feature type="region of interest" description="Disordered" evidence="11">
    <location>
        <begin position="1235"/>
        <end position="1308"/>
    </location>
</feature>
<name>A0A498IUF2_MALDO</name>
<dbReference type="SUPFAM" id="SSF48371">
    <property type="entry name" value="ARM repeat"/>
    <property type="match status" value="1"/>
</dbReference>
<feature type="region of interest" description="Disordered" evidence="11">
    <location>
        <begin position="1332"/>
        <end position="1386"/>
    </location>
</feature>
<keyword evidence="8" id="KW-0539">Nucleus</keyword>
<dbReference type="GO" id="GO:0051301">
    <property type="term" value="P:cell division"/>
    <property type="evidence" value="ECO:0007669"/>
    <property type="project" value="UniProtKB-KW"/>
</dbReference>
<dbReference type="PANTHER" id="PTHR12663">
    <property type="entry name" value="ANDROGEN INDUCED INHIBITOR OF PROLIFERATION AS3 / PDS5-RELATED"/>
    <property type="match status" value="1"/>
</dbReference>
<feature type="compositionally biased region" description="Basic and acidic residues" evidence="11">
    <location>
        <begin position="1255"/>
        <end position="1270"/>
    </location>
</feature>
<dbReference type="CDD" id="cd04038">
    <property type="entry name" value="C2_ArfGAP"/>
    <property type="match status" value="1"/>
</dbReference>
<comment type="subcellular location">
    <subcellularLocation>
        <location evidence="1">Nucleus</location>
    </subcellularLocation>
</comment>
<dbReference type="EMBL" id="RDQH01000336">
    <property type="protein sequence ID" value="RXH85767.1"/>
    <property type="molecule type" value="Genomic_DNA"/>
</dbReference>
<evidence type="ECO:0000256" key="7">
    <source>
        <dbReference type="ARBA" id="ARBA00023204"/>
    </source>
</evidence>
<evidence type="ECO:0000256" key="4">
    <source>
        <dbReference type="ARBA" id="ARBA00022737"/>
    </source>
</evidence>
<dbReference type="STRING" id="3750.A0A498IUF2"/>
<dbReference type="Gene3D" id="2.60.40.150">
    <property type="entry name" value="C2 domain"/>
    <property type="match status" value="1"/>
</dbReference>
<evidence type="ECO:0000256" key="9">
    <source>
        <dbReference type="ARBA" id="ARBA00023306"/>
    </source>
</evidence>
<feature type="region of interest" description="Disordered" evidence="11">
    <location>
        <begin position="1196"/>
        <end position="1216"/>
    </location>
</feature>
<evidence type="ECO:0000256" key="6">
    <source>
        <dbReference type="ARBA" id="ARBA00022776"/>
    </source>
</evidence>
<dbReference type="Pfam" id="PF00168">
    <property type="entry name" value="C2"/>
    <property type="match status" value="1"/>
</dbReference>
<comment type="similarity">
    <text evidence="2">Belongs to the PDS5 family.</text>
</comment>
<dbReference type="Gene3D" id="2.30.30.140">
    <property type="match status" value="1"/>
</dbReference>
<dbReference type="InterPro" id="IPR039776">
    <property type="entry name" value="Pds5"/>
</dbReference>
<dbReference type="Gene3D" id="1.25.10.10">
    <property type="entry name" value="Leucine-rich Repeat Variant"/>
    <property type="match status" value="1"/>
</dbReference>
<dbReference type="InterPro" id="IPR016024">
    <property type="entry name" value="ARM-type_fold"/>
</dbReference>
<dbReference type="InterPro" id="IPR011989">
    <property type="entry name" value="ARM-like"/>
</dbReference>
<gene>
    <name evidence="13" type="ORF">DVH24_014351</name>
</gene>
<keyword evidence="9" id="KW-0131">Cell cycle</keyword>
<keyword evidence="14" id="KW-1185">Reference proteome</keyword>
<evidence type="ECO:0000313" key="13">
    <source>
        <dbReference type="EMBL" id="RXH85767.1"/>
    </source>
</evidence>
<dbReference type="GO" id="GO:0000785">
    <property type="term" value="C:chromatin"/>
    <property type="evidence" value="ECO:0007669"/>
    <property type="project" value="TreeGrafter"/>
</dbReference>
<feature type="compositionally biased region" description="Basic residues" evidence="11">
    <location>
        <begin position="1196"/>
        <end position="1208"/>
    </location>
</feature>
<evidence type="ECO:0000313" key="14">
    <source>
        <dbReference type="Proteomes" id="UP000290289"/>
    </source>
</evidence>
<feature type="compositionally biased region" description="Basic and acidic residues" evidence="11">
    <location>
        <begin position="1655"/>
        <end position="1673"/>
    </location>
</feature>
<feature type="compositionally biased region" description="Basic residues" evidence="11">
    <location>
        <begin position="1499"/>
        <end position="1525"/>
    </location>
</feature>
<dbReference type="InterPro" id="IPR035892">
    <property type="entry name" value="C2_domain_sf"/>
</dbReference>
<dbReference type="GO" id="GO:0009556">
    <property type="term" value="P:microsporogenesis"/>
    <property type="evidence" value="ECO:0007669"/>
    <property type="project" value="UniProtKB-ARBA"/>
</dbReference>
<reference evidence="13 14" key="1">
    <citation type="submission" date="2018-10" db="EMBL/GenBank/DDBJ databases">
        <title>A high-quality apple genome assembly.</title>
        <authorList>
            <person name="Hu J."/>
        </authorList>
    </citation>
    <scope>NUCLEOTIDE SEQUENCE [LARGE SCALE GENOMIC DNA]</scope>
    <source>
        <strain evidence="14">cv. HFTH1</strain>
        <tissue evidence="13">Young leaf</tissue>
    </source>
</reference>
<protein>
    <recommendedName>
        <fullName evidence="12">C2 domain-containing protein</fullName>
    </recommendedName>
</protein>
<feature type="compositionally biased region" description="Polar residues" evidence="11">
    <location>
        <begin position="1534"/>
        <end position="1544"/>
    </location>
</feature>
<dbReference type="PROSITE" id="PS50004">
    <property type="entry name" value="C2"/>
    <property type="match status" value="1"/>
</dbReference>
<dbReference type="CDD" id="cd20404">
    <property type="entry name" value="Tudor_Agenet_AtEML-like"/>
    <property type="match status" value="1"/>
</dbReference>
<dbReference type="GO" id="GO:0035825">
    <property type="term" value="P:homologous recombination"/>
    <property type="evidence" value="ECO:0007669"/>
    <property type="project" value="UniProtKB-ARBA"/>
</dbReference>
<accession>A0A498IUF2</accession>
<evidence type="ECO:0000256" key="10">
    <source>
        <dbReference type="ARBA" id="ARBA00058864"/>
    </source>
</evidence>
<feature type="domain" description="C2" evidence="12">
    <location>
        <begin position="1711"/>
        <end position="1829"/>
    </location>
</feature>
<keyword evidence="5" id="KW-0227">DNA damage</keyword>
<evidence type="ECO:0000256" key="1">
    <source>
        <dbReference type="ARBA" id="ARBA00004123"/>
    </source>
</evidence>
<dbReference type="GO" id="GO:0007064">
    <property type="term" value="P:mitotic sister chromatid cohesion"/>
    <property type="evidence" value="ECO:0007669"/>
    <property type="project" value="InterPro"/>
</dbReference>
<comment type="function">
    <text evidence="10">Cohesin cofactor dispensable during the meiotic division but playing an important role in DNA repair by homologous recombination (HR) probably by helping SMC5/SMC6 complex. Regulator of sister chromatid cohesion in mitosis which may stabilize cohesin complex association with chromatin. May couple sister chromatid cohesion during mitosis to DNA replication. Cohesion ensures that chromosome partitioning is accurate in both meiotic and mitotic cells and plays an important role in DNA repair.</text>
</comment>
<feature type="compositionally biased region" description="Low complexity" evidence="11">
    <location>
        <begin position="1285"/>
        <end position="1295"/>
    </location>
</feature>
<evidence type="ECO:0000256" key="8">
    <source>
        <dbReference type="ARBA" id="ARBA00023242"/>
    </source>
</evidence>
<evidence type="ECO:0000256" key="2">
    <source>
        <dbReference type="ARBA" id="ARBA00006254"/>
    </source>
</evidence>
<evidence type="ECO:0000259" key="12">
    <source>
        <dbReference type="PROSITE" id="PS50004"/>
    </source>
</evidence>
<evidence type="ECO:0000256" key="3">
    <source>
        <dbReference type="ARBA" id="ARBA00022618"/>
    </source>
</evidence>
<dbReference type="FunFam" id="2.30.30.140:FF:000033">
    <property type="entry name" value="Binding protein"/>
    <property type="match status" value="1"/>
</dbReference>
<keyword evidence="4" id="KW-0677">Repeat</keyword>
<dbReference type="PANTHER" id="PTHR12663:SF0">
    <property type="entry name" value="PRECOCIOUS DISSOCIATION OF SISTERS 5, ISOFORM A"/>
    <property type="match status" value="1"/>
</dbReference>
<dbReference type="Proteomes" id="UP000290289">
    <property type="component" value="Chromosome 10"/>
</dbReference>
<proteinExistence type="inferred from homology"/>
<dbReference type="Pfam" id="PF20168">
    <property type="entry name" value="PDS5"/>
    <property type="match status" value="2"/>
</dbReference>
<feature type="compositionally biased region" description="Basic and acidic residues" evidence="11">
    <location>
        <begin position="1355"/>
        <end position="1371"/>
    </location>
</feature>
<feature type="region of interest" description="Disordered" evidence="11">
    <location>
        <begin position="1464"/>
        <end position="1684"/>
    </location>
</feature>
<feature type="compositionally biased region" description="Basic and acidic residues" evidence="11">
    <location>
        <begin position="1339"/>
        <end position="1348"/>
    </location>
</feature>
<keyword evidence="3" id="KW-0132">Cell division</keyword>
<dbReference type="CDD" id="cd19953">
    <property type="entry name" value="PDS5"/>
    <property type="match status" value="1"/>
</dbReference>
<organism evidence="13 14">
    <name type="scientific">Malus domestica</name>
    <name type="common">Apple</name>
    <name type="synonym">Pyrus malus</name>
    <dbReference type="NCBI Taxonomy" id="3750"/>
    <lineage>
        <taxon>Eukaryota</taxon>
        <taxon>Viridiplantae</taxon>
        <taxon>Streptophyta</taxon>
        <taxon>Embryophyta</taxon>
        <taxon>Tracheophyta</taxon>
        <taxon>Spermatophyta</taxon>
        <taxon>Magnoliopsida</taxon>
        <taxon>eudicotyledons</taxon>
        <taxon>Gunneridae</taxon>
        <taxon>Pentapetalae</taxon>
        <taxon>rosids</taxon>
        <taxon>fabids</taxon>
        <taxon>Rosales</taxon>
        <taxon>Rosaceae</taxon>
        <taxon>Amygdaloideae</taxon>
        <taxon>Maleae</taxon>
        <taxon>Malus</taxon>
    </lineage>
</organism>
<evidence type="ECO:0000256" key="11">
    <source>
        <dbReference type="SAM" id="MobiDB-lite"/>
    </source>
</evidence>
<dbReference type="GO" id="GO:0005634">
    <property type="term" value="C:nucleus"/>
    <property type="evidence" value="ECO:0007669"/>
    <property type="project" value="UniProtKB-SubCell"/>
</dbReference>
<feature type="compositionally biased region" description="Basic and acidic residues" evidence="11">
    <location>
        <begin position="1573"/>
        <end position="1596"/>
    </location>
</feature>
<comment type="caution">
    <text evidence="13">The sequence shown here is derived from an EMBL/GenBank/DDBJ whole genome shotgun (WGS) entry which is preliminary data.</text>
</comment>
<dbReference type="SMART" id="SM00239">
    <property type="entry name" value="C2"/>
    <property type="match status" value="1"/>
</dbReference>
<sequence length="1897" mass="212947">MTAPALPHEKMAQKLEQQLKEVGSKLETHHSSKDALVKLLKQAASCLSDLDQSPPASMLESMQPLLNAIVKPELLKHQDRDVKLLVATCICEITRITAPEAPYSDEVLKDIFHLIVGTFSGLKDTSGPSFGRRVLILETLAKYRSCVVMLDLECDDLVNEMFSTFFAVARDDHQETVFSSMQTIMIVLLEESEELRDDLLFIVLSILGRNRSDITVAARRLAMNVIEQCAGKLESGIKQFLISSMSGDNKSENHQIDYHEVIYDVYRCAPQILSGIVPYLTGELLTDQLETRLKAVSLVGDLFSLPGSTISKTFQPIFSEFLKRLTDRVVEVRMLVLQHVKSCMLSNPFRAEAPKIISALCDRLLDFEEKVRKQVVAVVYDVACHALNSIPLETIKLVAERLRDKSVYTLVPFIFICAHLVYFSIFRNAPFSLSQLLVKTYTMERLAEIFRVYCAKCSDDPLLSSDFDWIPGKILRCFYDKDFRSDTIENVLCESLFPPNFSLKDKVKHWVRVFSGFDKVEVKALEKILEQKQRLQQEMQKYLALKQMHQDGDAPEVQKKILYCFRVMSRLFADPVKAEEGFQFLDQLKDVNIWKILTNLIDPNTGSQQACTLRDDLLRILGEKHRLYEFLSTLSVKCSYLLFNKEHVKEILLEILVHKSTADMKYVQSCMNILAILARFSPLLLSGTGEELANLLNDDDETIKEGVLNILARAGGIIREHLAVSSSSIDLVLERLCLEGSRRQAKYAVHALAAITKDDGLKSLSVLYKRLVDMLEEKTHLPTVLQSLGCIAQTAMPVFETREKEIEEFIVEKILKCNNKSGDNKNASWDDKSELCLLKIYGIKTLVKSYLPVKDAHVRSGIDGLLEILRNTLSCGEISKDIETSSVDKANLRLASAKAVLRLSKHWNHKIPVDIFYLTLKTSEISFPQAKKIFLDKVHQYIKDRLLDGKYACAFFFNTSGSKSAEFQEEKQNLADIIQMYHQTKTRHLSVQQSDANSLTAYPEYILPYLVHALAHHSCPNIDECKDVKAFEPIYRQLHLFLSMLVHRDDDVKSESSSNVEKEDISAIISIFQSIKCSEDIYDATKSKNSHGICDLGLSVTKLLFPKENDLQGLPASIPLPSMLYKPYEKKEGDDSVASEGQTWLADDSVLTHFESLKLESSETGLSEIAEDELLKDGERDGGEVPLGKIIKRLRSQNSKAKRAKKNKASSTDAENAENSVDILKMVRDINLDNLEKPSKFESSNGHENLPSKKSRMDLKHEKENKRKCTDATSVPVPKRRRSSSAHSAFRSPRSTSKSPLSASLDDVDNRKLFQGTESDLLVSCFRKNATSSSQRKGRASDRGHNDEANEVGEASDREEPNVLKADKDDPNSDFNSPAGSIKKRKRKSIAGLAKCKFKESGKDVEDLIGCRIKVWWPMDKRFYEGTVKSFDTLKRKHVILYEDGDVEVLRLEKERWELIDKGRKPTKKLNSSKKSPSKEVSPGQKTKRAGGSRENKKPIKIVKRKRTPKKNSGGKKGVSKRNHWGSRDKDSSEVSNDEPTLTSKVDEMDSGSSEENAEKVDENVTDEGESDVEVKSVSEGKQLKDAEESPHHTEESAEENPGSEGSPAEDMDTIPQDAENGNEEMQHSEEKEADELSGGSREVNEEDPSDSEGIQEKDDISGSPLKQEKSHVEASSLSDAGDDELSDDEPLVLIFFFLCAIDAEQVDATSSEKRSWQISGKWKGGMADSLGLIKVTVVQGKRLVVRDFTSSDPYVVVKLGNQVAKTKVINSCLNPVWNEELSFFLKEPIGDLSLEVFDKDFLKTDDKMGHAHLSLQPIVSAARLSQILRVSSGETTLRKVVPDGENCLVKESSITSVDGEVVQSVWLRLCDVESGEIELKIKFPNAPVAYENIVAL</sequence>
<keyword evidence="6" id="KW-0498">Mitosis</keyword>
<keyword evidence="7" id="KW-0234">DNA repair</keyword>
<dbReference type="GO" id="GO:0006281">
    <property type="term" value="P:DNA repair"/>
    <property type="evidence" value="ECO:0007669"/>
    <property type="project" value="UniProtKB-KW"/>
</dbReference>
<dbReference type="SUPFAM" id="SSF49562">
    <property type="entry name" value="C2 domain (Calcium/lipid-binding domain, CaLB)"/>
    <property type="match status" value="1"/>
</dbReference>
<evidence type="ECO:0000256" key="5">
    <source>
        <dbReference type="ARBA" id="ARBA00022763"/>
    </source>
</evidence>